<comment type="subcellular location">
    <subcellularLocation>
        <location evidence="1">Cytoplasm</location>
    </subcellularLocation>
</comment>
<evidence type="ECO:0000313" key="9">
    <source>
        <dbReference type="Proteomes" id="UP000677054"/>
    </source>
</evidence>
<dbReference type="Proteomes" id="UP000677054">
    <property type="component" value="Unassembled WGS sequence"/>
</dbReference>
<dbReference type="InterPro" id="IPR051133">
    <property type="entry name" value="Adapter_Engulfment-Domain"/>
</dbReference>
<dbReference type="InterPro" id="IPR006020">
    <property type="entry name" value="PTB/PI_dom"/>
</dbReference>
<dbReference type="PANTHER" id="PTHR11232">
    <property type="entry name" value="PHOSPHOTYROSINE INTERACTION DOMAIN-CONTAINING FAMILY MEMBER"/>
    <property type="match status" value="1"/>
</dbReference>
<evidence type="ECO:0000259" key="7">
    <source>
        <dbReference type="PROSITE" id="PS01179"/>
    </source>
</evidence>
<evidence type="ECO:0000256" key="4">
    <source>
        <dbReference type="ARBA" id="ARBA00060944"/>
    </source>
</evidence>
<feature type="compositionally biased region" description="Low complexity" evidence="6">
    <location>
        <begin position="310"/>
        <end position="320"/>
    </location>
</feature>
<dbReference type="SUPFAM" id="SSF50729">
    <property type="entry name" value="PH domain-like"/>
    <property type="match status" value="1"/>
</dbReference>
<dbReference type="EMBL" id="LR899834">
    <property type="protein sequence ID" value="CAD7242791.1"/>
    <property type="molecule type" value="Genomic_DNA"/>
</dbReference>
<evidence type="ECO:0000256" key="6">
    <source>
        <dbReference type="SAM" id="MobiDB-lite"/>
    </source>
</evidence>
<organism evidence="8">
    <name type="scientific">Darwinula stevensoni</name>
    <dbReference type="NCBI Taxonomy" id="69355"/>
    <lineage>
        <taxon>Eukaryota</taxon>
        <taxon>Metazoa</taxon>
        <taxon>Ecdysozoa</taxon>
        <taxon>Arthropoda</taxon>
        <taxon>Crustacea</taxon>
        <taxon>Oligostraca</taxon>
        <taxon>Ostracoda</taxon>
        <taxon>Podocopa</taxon>
        <taxon>Podocopida</taxon>
        <taxon>Darwinulocopina</taxon>
        <taxon>Darwinuloidea</taxon>
        <taxon>Darwinulidae</taxon>
        <taxon>Darwinula</taxon>
    </lineage>
</organism>
<dbReference type="AlphaFoldDB" id="A0A7R8XAL3"/>
<dbReference type="SMART" id="SM00462">
    <property type="entry name" value="PTB"/>
    <property type="match status" value="1"/>
</dbReference>
<dbReference type="GO" id="GO:0005737">
    <property type="term" value="C:cytoplasm"/>
    <property type="evidence" value="ECO:0007669"/>
    <property type="project" value="UniProtKB-SubCell"/>
</dbReference>
<accession>A0A7R8XAL3</accession>
<dbReference type="FunFam" id="2.30.29.30:FF:000118">
    <property type="entry name" value="GULP PTB domain containing engulfment adaptor 1"/>
    <property type="match status" value="1"/>
</dbReference>
<dbReference type="EMBL" id="CAJPEV010000317">
    <property type="protein sequence ID" value="CAG0883893.1"/>
    <property type="molecule type" value="Genomic_DNA"/>
</dbReference>
<feature type="compositionally biased region" description="Pro residues" evidence="6">
    <location>
        <begin position="321"/>
        <end position="342"/>
    </location>
</feature>
<evidence type="ECO:0000313" key="8">
    <source>
        <dbReference type="EMBL" id="CAD7242791.1"/>
    </source>
</evidence>
<evidence type="ECO:0000256" key="3">
    <source>
        <dbReference type="ARBA" id="ARBA00022907"/>
    </source>
</evidence>
<dbReference type="CDD" id="cd01273">
    <property type="entry name" value="PTB_CED-6"/>
    <property type="match status" value="1"/>
</dbReference>
<evidence type="ECO:0000256" key="5">
    <source>
        <dbReference type="SAM" id="Coils"/>
    </source>
</evidence>
<dbReference type="GO" id="GO:0043277">
    <property type="term" value="P:apoptotic cell clearance"/>
    <property type="evidence" value="ECO:0007669"/>
    <property type="project" value="UniProtKB-ARBA"/>
</dbReference>
<feature type="coiled-coil region" evidence="5">
    <location>
        <begin position="191"/>
        <end position="218"/>
    </location>
</feature>
<feature type="region of interest" description="Disordered" evidence="6">
    <location>
        <begin position="306"/>
        <end position="352"/>
    </location>
</feature>
<dbReference type="Gene3D" id="2.30.29.30">
    <property type="entry name" value="Pleckstrin-homology domain (PH domain)/Phosphotyrosine-binding domain (PTB)"/>
    <property type="match status" value="1"/>
</dbReference>
<evidence type="ECO:0000256" key="2">
    <source>
        <dbReference type="ARBA" id="ARBA00022490"/>
    </source>
</evidence>
<sequence length="442" mass="49310">MTRMKNSSILKLVQNNKNSSKSKTWIHPPENLQNNHIAYLVKASIKNMLPFFFLGCTEVDQPKGIEVVKEGIRKLTFNQQLKKAEGSSSKPPKVELTISVDGVAIQEPKTKEIMYQYPLHRISYCADDKAEKRFFSFIAKESSSTEKHTCFVFVSDKLAEEITLTIGQAFDLAYRRFLESQGKDIESKKQAMVLHKRVEALERENKELRARLQELSQLLSPDALQGFMSRKNIPNLLIVDDGDEVSMTSTTSQENGKHESEGILEDMLLIEADLQGLVPPPVPPRNDPDPAVGRHLENLQWSDLEDLHNPLNGSSSNGSSPPIPSLSPPPSKGREVPPPPIPARNLSGPALKDIFGSEPFASSTRLADPMMMHPSQSMPVFGQQKDLFGMGDFSSPTKSLEQSLSSLEGRISDMQDGFHRGLAIEKQDFEEFSLDSLDPLRN</sequence>
<keyword evidence="5" id="KW-0175">Coiled coil</keyword>
<protein>
    <recommendedName>
        <fullName evidence="7">PID domain-containing protein</fullName>
    </recommendedName>
</protein>
<proteinExistence type="inferred from homology"/>
<reference evidence="8" key="1">
    <citation type="submission" date="2020-11" db="EMBL/GenBank/DDBJ databases">
        <authorList>
            <person name="Tran Van P."/>
        </authorList>
    </citation>
    <scope>NUCLEOTIDE SEQUENCE</scope>
</reference>
<dbReference type="PANTHER" id="PTHR11232:SF77">
    <property type="entry name" value="GULP PTB DOMAIN CONTAINING ENGULFMENT ADAPTOR 1"/>
    <property type="match status" value="1"/>
</dbReference>
<evidence type="ECO:0000256" key="1">
    <source>
        <dbReference type="ARBA" id="ARBA00004496"/>
    </source>
</evidence>
<dbReference type="PROSITE" id="PS01179">
    <property type="entry name" value="PID"/>
    <property type="match status" value="1"/>
</dbReference>
<dbReference type="InterPro" id="IPR011993">
    <property type="entry name" value="PH-like_dom_sf"/>
</dbReference>
<keyword evidence="3" id="KW-0581">Phagocytosis</keyword>
<feature type="domain" description="PID" evidence="7">
    <location>
        <begin position="53"/>
        <end position="188"/>
    </location>
</feature>
<comment type="similarity">
    <text evidence="4">Belongs to the ced-6 family.</text>
</comment>
<gene>
    <name evidence="8" type="ORF">DSTB1V02_LOCUS2736</name>
</gene>
<keyword evidence="9" id="KW-1185">Reference proteome</keyword>
<keyword evidence="2" id="KW-0963">Cytoplasm</keyword>
<name>A0A7R8XAL3_9CRUS</name>
<dbReference type="OrthoDB" id="6369646at2759"/>
<dbReference type="Pfam" id="PF00640">
    <property type="entry name" value="PID"/>
    <property type="match status" value="1"/>
</dbReference>